<dbReference type="OrthoDB" id="389760at2"/>
<dbReference type="AlphaFoldDB" id="A0A1B3SJQ8"/>
<sequence>MSVTAIVISLVVILCSIALYIYISFSKRVNIKLKRNKLINDPKAFTYANIIKGLGGLENISYLEDKKIFVFSTSLVNKVYLKSLGLSVENTNEYFILNMKNFNMQNFYKKLENQLKKNKD</sequence>
<protein>
    <recommendedName>
        <fullName evidence="4">PTS EIIB type-1 domain-containing protein</fullName>
    </recommendedName>
</protein>
<gene>
    <name evidence="2" type="ORF">SHELI_v1c02110</name>
</gene>
<keyword evidence="1" id="KW-0472">Membrane</keyword>
<evidence type="ECO:0000313" key="3">
    <source>
        <dbReference type="Proteomes" id="UP000094378"/>
    </source>
</evidence>
<dbReference type="KEGG" id="shj:SHELI_v1c02110"/>
<dbReference type="Proteomes" id="UP000094378">
    <property type="component" value="Chromosome"/>
</dbReference>
<accession>A0A1B3SJQ8</accession>
<organism evidence="2 3">
    <name type="scientific">Spiroplasma helicoides</name>
    <dbReference type="NCBI Taxonomy" id="216938"/>
    <lineage>
        <taxon>Bacteria</taxon>
        <taxon>Bacillati</taxon>
        <taxon>Mycoplasmatota</taxon>
        <taxon>Mollicutes</taxon>
        <taxon>Entomoplasmatales</taxon>
        <taxon>Spiroplasmataceae</taxon>
        <taxon>Spiroplasma</taxon>
    </lineage>
</organism>
<name>A0A1B3SJQ8_9MOLU</name>
<evidence type="ECO:0008006" key="4">
    <source>
        <dbReference type="Google" id="ProtNLM"/>
    </source>
</evidence>
<evidence type="ECO:0000313" key="2">
    <source>
        <dbReference type="EMBL" id="AOG60166.1"/>
    </source>
</evidence>
<dbReference type="STRING" id="216938.SHELI_v1c02110"/>
<keyword evidence="3" id="KW-1185">Reference proteome</keyword>
<evidence type="ECO:0000256" key="1">
    <source>
        <dbReference type="SAM" id="Phobius"/>
    </source>
</evidence>
<reference evidence="2 3" key="1">
    <citation type="submission" date="2016-08" db="EMBL/GenBank/DDBJ databases">
        <title>Complete genome sequence of Spiroplasma helicoides TABS-2 (DSM 22551).</title>
        <authorList>
            <person name="Shen W.-Y."/>
            <person name="Lo W.-S."/>
            <person name="Lai Y.-C."/>
            <person name="Kuo C.-H."/>
        </authorList>
    </citation>
    <scope>NUCLEOTIDE SEQUENCE [LARGE SCALE GENOMIC DNA]</scope>
    <source>
        <strain evidence="2 3">TABS-2</strain>
    </source>
</reference>
<dbReference type="EMBL" id="CP017015">
    <property type="protein sequence ID" value="AOG60166.1"/>
    <property type="molecule type" value="Genomic_DNA"/>
</dbReference>
<keyword evidence="1" id="KW-1133">Transmembrane helix</keyword>
<keyword evidence="1" id="KW-0812">Transmembrane</keyword>
<dbReference type="RefSeq" id="WP_069115940.1">
    <property type="nucleotide sequence ID" value="NZ_CP017015.1"/>
</dbReference>
<proteinExistence type="predicted"/>
<feature type="transmembrane region" description="Helical" evidence="1">
    <location>
        <begin position="6"/>
        <end position="25"/>
    </location>
</feature>